<gene>
    <name evidence="2" type="ORF">M0L44_04205</name>
</gene>
<dbReference type="Pfam" id="PF09836">
    <property type="entry name" value="DUF2063"/>
    <property type="match status" value="1"/>
</dbReference>
<dbReference type="Proteomes" id="UP001204851">
    <property type="component" value="Unassembled WGS sequence"/>
</dbReference>
<keyword evidence="3" id="KW-1185">Reference proteome</keyword>
<keyword evidence="2" id="KW-0238">DNA-binding</keyword>
<evidence type="ECO:0000259" key="1">
    <source>
        <dbReference type="Pfam" id="PF09836"/>
    </source>
</evidence>
<dbReference type="InterPro" id="IPR018640">
    <property type="entry name" value="DUF2063"/>
</dbReference>
<feature type="domain" description="Putative DNA-binding" evidence="1">
    <location>
        <begin position="24"/>
        <end position="108"/>
    </location>
</feature>
<dbReference type="RefSeq" id="WP_252768396.1">
    <property type="nucleotide sequence ID" value="NZ_JAMXMC010000002.1"/>
</dbReference>
<dbReference type="EMBL" id="JAMXMC010000002">
    <property type="protein sequence ID" value="MCO5975930.1"/>
    <property type="molecule type" value="Genomic_DNA"/>
</dbReference>
<reference evidence="2 3" key="1">
    <citation type="submission" date="2022-06" db="EMBL/GenBank/DDBJ databases">
        <title>Ideonella sp. NS12-5 Genome sequencing and assembly.</title>
        <authorList>
            <person name="Jung Y."/>
        </authorList>
    </citation>
    <scope>NUCLEOTIDE SEQUENCE [LARGE SCALE GENOMIC DNA]</scope>
    <source>
        <strain evidence="2 3">NS12-5</strain>
    </source>
</reference>
<proteinExistence type="predicted"/>
<evidence type="ECO:0000313" key="3">
    <source>
        <dbReference type="Proteomes" id="UP001204851"/>
    </source>
</evidence>
<name>A0ABT1BI90_9BURK</name>
<accession>A0ABT1BI90</accession>
<sequence>MDALATGRLSPVLTPEALRLEQERQARLLAAIRAGQGPLPAGWAGHRVGLRAHQRHARATARRALAGAYPVLASWLGDPGFDDLAWWLWRRSPPANGDLGTWGGELPRALAGPAASVSADQASLARLEWAVHRAARAADPVPGWPTGLAALHATPPDALWLWPQAGLSVVPCRPQALARWQAAQSPSPEGASPLGAVDWVLVRRVGWQVAVRGLSADQARFTRRLLAGDSLGQALTAAAPADFQDWLRDALAEGWWRAVSHTAHRRFHDEDEP</sequence>
<comment type="caution">
    <text evidence="2">The sequence shown here is derived from an EMBL/GenBank/DDBJ whole genome shotgun (WGS) entry which is preliminary data.</text>
</comment>
<evidence type="ECO:0000313" key="2">
    <source>
        <dbReference type="EMBL" id="MCO5975930.1"/>
    </source>
</evidence>
<organism evidence="2 3">
    <name type="scientific">Ideonella oryzae</name>
    <dbReference type="NCBI Taxonomy" id="2937441"/>
    <lineage>
        <taxon>Bacteria</taxon>
        <taxon>Pseudomonadati</taxon>
        <taxon>Pseudomonadota</taxon>
        <taxon>Betaproteobacteria</taxon>
        <taxon>Burkholderiales</taxon>
        <taxon>Sphaerotilaceae</taxon>
        <taxon>Ideonella</taxon>
    </lineage>
</organism>
<dbReference type="GO" id="GO:0003677">
    <property type="term" value="F:DNA binding"/>
    <property type="evidence" value="ECO:0007669"/>
    <property type="project" value="UniProtKB-KW"/>
</dbReference>
<protein>
    <submittedName>
        <fullName evidence="2">DNA-binding domain-containing protein</fullName>
    </submittedName>
</protein>